<dbReference type="EMBL" id="ML004429">
    <property type="protein sequence ID" value="RKP32723.1"/>
    <property type="molecule type" value="Genomic_DNA"/>
</dbReference>
<dbReference type="PANTHER" id="PTHR21292">
    <property type="entry name" value="EXOCYST COMPLEX COMPONENT SEC6-RELATED"/>
    <property type="match status" value="1"/>
</dbReference>
<organism evidence="4 5">
    <name type="scientific">Metschnikowia bicuspidata</name>
    <dbReference type="NCBI Taxonomy" id="27322"/>
    <lineage>
        <taxon>Eukaryota</taxon>
        <taxon>Fungi</taxon>
        <taxon>Dikarya</taxon>
        <taxon>Ascomycota</taxon>
        <taxon>Saccharomycotina</taxon>
        <taxon>Pichiomycetes</taxon>
        <taxon>Metschnikowiaceae</taxon>
        <taxon>Metschnikowia</taxon>
    </lineage>
</organism>
<dbReference type="Gene3D" id="1.10.357.70">
    <property type="entry name" value="Exocyst complex component Sec6, C-terminal domain"/>
    <property type="match status" value="1"/>
</dbReference>
<dbReference type="OrthoDB" id="190098at2759"/>
<dbReference type="InterPro" id="IPR042532">
    <property type="entry name" value="EXOC3/Sec6_C"/>
</dbReference>
<evidence type="ECO:0000256" key="2">
    <source>
        <dbReference type="ARBA" id="ARBA00022448"/>
    </source>
</evidence>
<dbReference type="GO" id="GO:0000145">
    <property type="term" value="C:exocyst"/>
    <property type="evidence" value="ECO:0007669"/>
    <property type="project" value="InterPro"/>
</dbReference>
<keyword evidence="5" id="KW-1185">Reference proteome</keyword>
<proteinExistence type="inferred from homology"/>
<evidence type="ECO:0000256" key="3">
    <source>
        <dbReference type="ARBA" id="ARBA00022483"/>
    </source>
</evidence>
<evidence type="ECO:0000313" key="5">
    <source>
        <dbReference type="Proteomes" id="UP000268321"/>
    </source>
</evidence>
<dbReference type="PANTHER" id="PTHR21292:SF1">
    <property type="entry name" value="EXOCYST COMPLEX COMPONENT 3"/>
    <property type="match status" value="1"/>
</dbReference>
<dbReference type="GO" id="GO:0000149">
    <property type="term" value="F:SNARE binding"/>
    <property type="evidence" value="ECO:0007669"/>
    <property type="project" value="TreeGrafter"/>
</dbReference>
<dbReference type="InterPro" id="IPR010326">
    <property type="entry name" value="EXOC3/Sec6"/>
</dbReference>
<reference evidence="5" key="1">
    <citation type="journal article" date="2018" name="Nat. Microbiol.">
        <title>Leveraging single-cell genomics to expand the fungal tree of life.</title>
        <authorList>
            <person name="Ahrendt S.R."/>
            <person name="Quandt C.A."/>
            <person name="Ciobanu D."/>
            <person name="Clum A."/>
            <person name="Salamov A."/>
            <person name="Andreopoulos B."/>
            <person name="Cheng J.F."/>
            <person name="Woyke T."/>
            <person name="Pelin A."/>
            <person name="Henrissat B."/>
            <person name="Reynolds N.K."/>
            <person name="Benny G.L."/>
            <person name="Smith M.E."/>
            <person name="James T.Y."/>
            <person name="Grigoriev I.V."/>
        </authorList>
    </citation>
    <scope>NUCLEOTIDE SEQUENCE [LARGE SCALE GENOMIC DNA]</scope>
    <source>
        <strain evidence="5">Baker2002</strain>
    </source>
</reference>
<keyword evidence="2" id="KW-0813">Transport</keyword>
<dbReference type="GO" id="GO:0051601">
    <property type="term" value="P:exocyst localization"/>
    <property type="evidence" value="ECO:0007669"/>
    <property type="project" value="TreeGrafter"/>
</dbReference>
<keyword evidence="3" id="KW-0268">Exocytosis</keyword>
<dbReference type="AlphaFoldDB" id="A0A4P9ZI96"/>
<dbReference type="Pfam" id="PF06046">
    <property type="entry name" value="Sec6"/>
    <property type="match status" value="1"/>
</dbReference>
<protein>
    <submittedName>
        <fullName evidence="4">Uncharacterized protein</fullName>
    </submittedName>
</protein>
<sequence>MSDQALLSISNFIKVEEDLLKVAALREQFVKDKSSIDVKLKATTQQQIESIISNLEKLNTSAEKLSAIHENVDRINAIHDELITNVKEYATLRETSDIFQRMVQTQNLYTDIANFRKYTEYIGNMIDAEFEAVSQNIEYPLFNILRIHYNVTQARNFLDYLKKASESLSDDTKSIVARITAPARGVIRKFDDLLKEIIISITEAVKEGNKEMVAKLVLVIHYEATEDAKLFLTQSLDLMDGTLNTTDYSTFRAAPRRYQKFFYDKLEESLTDTFDKCMDYYKDDPMSVYDNLNWLEDELIFVERSLVDLFPASWKVGQFIHKTYFNLLHKFTIDRINTNPPAEDLMRILSYDSHYSSFIASLRGSKTTKKEERSILGEQLKDSVLSDYMAVIVTKMQEWNENLMKQEAIDFTVRLEPDVYTYRQTFEDLDDNENLISGDVITDVYVLPDFKTTLTMLTQQADAAGDSGYGKVLVGVIENWAICYNKRVAAYMELIEKEMIKYMSIYNNEAFLIKELKTKRFLRMQSTPQPQYDLENMAEEQLAEISKPGLLEYLIALGNTYVINTDRLQDSFLPKYKSKVHLTYQEKIEQAFEDTIGPSMDLNALAIRSVTEIIINDLLPALSVVFTNKWYESDKVTEEPVAKRIVDTVTEYMSELRGYASLDFYSLTFAVLIDTLMAQYLRIGYQNILHGDGRKIERGATKRDKNFREALDRDIKLFFDGLNPLLSGKDRAYLVKSLTSLDFLISLHDCATIIDDVPQLWENDILGLYYDCSVDYVRGALLCFKDVDDKMIPPLIERLKEIKKDYHDSVLQPEQSQAVVTLNNFSFV</sequence>
<accession>A0A4P9ZI96</accession>
<comment type="similarity">
    <text evidence="1">Belongs to the SEC6 family.</text>
</comment>
<dbReference type="GO" id="GO:0006887">
    <property type="term" value="P:exocytosis"/>
    <property type="evidence" value="ECO:0007669"/>
    <property type="project" value="UniProtKB-KW"/>
</dbReference>
<name>A0A4P9ZI96_9ASCO</name>
<dbReference type="Gene3D" id="1.10.357.50">
    <property type="match status" value="1"/>
</dbReference>
<evidence type="ECO:0000313" key="4">
    <source>
        <dbReference type="EMBL" id="RKP32723.1"/>
    </source>
</evidence>
<dbReference type="Proteomes" id="UP000268321">
    <property type="component" value="Unassembled WGS sequence"/>
</dbReference>
<gene>
    <name evidence="4" type="ORF">METBISCDRAFT_11502</name>
</gene>
<evidence type="ECO:0000256" key="1">
    <source>
        <dbReference type="ARBA" id="ARBA00009447"/>
    </source>
</evidence>